<accession>A0ACC1K5Q2</accession>
<sequence length="288" mass="30169">MSLFGDLPPLEPDDQGSGTAADAGAPPADDPGRRAWAGAGLTPNLRRPRPPVRPAAGSVVRPPVPAQNPKHPHAQPQDPAALMTQWATAAAAGEQPVEQQQQQQPAAGKLGGASAVTSLASFLPPRPHAKGRRRGPDEFDPEAEYDPGAPNSYEAYRAWTRAQRLARSQGCDSPGDGGERGDPGEPSLCVVLTNMVDAIDEDLERETADECSAFGTVVRCVAVEADDADGRLPPRERVRVVVEFADLDAAVRAQDSLDRRLFGGHHISAVFGPAPSGTAPNAGASPRT</sequence>
<dbReference type="Proteomes" id="UP001140234">
    <property type="component" value="Unassembled WGS sequence"/>
</dbReference>
<dbReference type="EMBL" id="JANBUJ010000154">
    <property type="protein sequence ID" value="KAJ2773957.1"/>
    <property type="molecule type" value="Genomic_DNA"/>
</dbReference>
<organism evidence="1 2">
    <name type="scientific">Coemansia nantahalensis</name>
    <dbReference type="NCBI Taxonomy" id="2789366"/>
    <lineage>
        <taxon>Eukaryota</taxon>
        <taxon>Fungi</taxon>
        <taxon>Fungi incertae sedis</taxon>
        <taxon>Zoopagomycota</taxon>
        <taxon>Kickxellomycotina</taxon>
        <taxon>Kickxellomycetes</taxon>
        <taxon>Kickxellales</taxon>
        <taxon>Kickxellaceae</taxon>
        <taxon>Coemansia</taxon>
    </lineage>
</organism>
<proteinExistence type="predicted"/>
<reference evidence="1" key="1">
    <citation type="submission" date="2022-07" db="EMBL/GenBank/DDBJ databases">
        <title>Phylogenomic reconstructions and comparative analyses of Kickxellomycotina fungi.</title>
        <authorList>
            <person name="Reynolds N.K."/>
            <person name="Stajich J.E."/>
            <person name="Barry K."/>
            <person name="Grigoriev I.V."/>
            <person name="Crous P."/>
            <person name="Smith M.E."/>
        </authorList>
    </citation>
    <scope>NUCLEOTIDE SEQUENCE</scope>
    <source>
        <strain evidence="1">CBS 109366</strain>
    </source>
</reference>
<evidence type="ECO:0000313" key="1">
    <source>
        <dbReference type="EMBL" id="KAJ2773957.1"/>
    </source>
</evidence>
<name>A0ACC1K5Q2_9FUNG</name>
<evidence type="ECO:0000313" key="2">
    <source>
        <dbReference type="Proteomes" id="UP001140234"/>
    </source>
</evidence>
<gene>
    <name evidence="1" type="ORF">IWQ57_001048</name>
</gene>
<comment type="caution">
    <text evidence="1">The sequence shown here is derived from an EMBL/GenBank/DDBJ whole genome shotgun (WGS) entry which is preliminary data.</text>
</comment>
<keyword evidence="2" id="KW-1185">Reference proteome</keyword>
<protein>
    <submittedName>
        <fullName evidence="1">Uncharacterized protein</fullName>
    </submittedName>
</protein>